<sequence length="180" mass="21068">MRPIVRKQTRDDFYHRLASVDRRYRLRTPFHLRRDRRGERPFLWWNIGFFWTYIIVFVAFNRTRVEIALDGSTLPRSMHDPVMATLSASLSISVVFLGYHILRALFRARRYYNSGSALLGFALAMTLHMLPQSYYTAAFNVLDDDTKQFVTATSEKVRSVNWAEVVTVTSETNQAAIFFE</sequence>
<feature type="transmembrane region" description="Helical" evidence="1">
    <location>
        <begin position="111"/>
        <end position="130"/>
    </location>
</feature>
<feature type="transmembrane region" description="Helical" evidence="1">
    <location>
        <begin position="81"/>
        <end position="99"/>
    </location>
</feature>
<dbReference type="EMBL" id="JAYLLH010000018">
    <property type="protein sequence ID" value="MEC3862181.1"/>
    <property type="molecule type" value="Genomic_DNA"/>
</dbReference>
<gene>
    <name evidence="2" type="ORF">VK792_12880</name>
</gene>
<keyword evidence="3" id="KW-1185">Reference proteome</keyword>
<name>A0ABU6HIM4_9RHOB</name>
<organism evidence="2 3">
    <name type="scientific">Mesobacterium hydrothermale</name>
    <dbReference type="NCBI Taxonomy" id="3111907"/>
    <lineage>
        <taxon>Bacteria</taxon>
        <taxon>Pseudomonadati</taxon>
        <taxon>Pseudomonadota</taxon>
        <taxon>Alphaproteobacteria</taxon>
        <taxon>Rhodobacterales</taxon>
        <taxon>Roseobacteraceae</taxon>
        <taxon>Mesobacterium</taxon>
    </lineage>
</organism>
<protein>
    <submittedName>
        <fullName evidence="2">Uncharacterized protein</fullName>
    </submittedName>
</protein>
<dbReference type="RefSeq" id="WP_326297920.1">
    <property type="nucleotide sequence ID" value="NZ_JAYLLH010000018.1"/>
</dbReference>
<keyword evidence="1" id="KW-1133">Transmembrane helix</keyword>
<dbReference type="Proteomes" id="UP001348149">
    <property type="component" value="Unassembled WGS sequence"/>
</dbReference>
<feature type="transmembrane region" description="Helical" evidence="1">
    <location>
        <begin position="42"/>
        <end position="61"/>
    </location>
</feature>
<proteinExistence type="predicted"/>
<evidence type="ECO:0000313" key="3">
    <source>
        <dbReference type="Proteomes" id="UP001348149"/>
    </source>
</evidence>
<keyword evidence="1" id="KW-0472">Membrane</keyword>
<evidence type="ECO:0000313" key="2">
    <source>
        <dbReference type="EMBL" id="MEC3862181.1"/>
    </source>
</evidence>
<evidence type="ECO:0000256" key="1">
    <source>
        <dbReference type="SAM" id="Phobius"/>
    </source>
</evidence>
<keyword evidence="1" id="KW-0812">Transmembrane</keyword>
<comment type="caution">
    <text evidence="2">The sequence shown here is derived from an EMBL/GenBank/DDBJ whole genome shotgun (WGS) entry which is preliminary data.</text>
</comment>
<reference evidence="2 3" key="1">
    <citation type="submission" date="2024-01" db="EMBL/GenBank/DDBJ databases">
        <title>Mesobacterium rodlantinim sp. nov., isolated from shallow sea hydrothermal systems off Kueishantao Island.</title>
        <authorList>
            <person name="Su Z."/>
            <person name="Tang K."/>
        </authorList>
    </citation>
    <scope>NUCLEOTIDE SEQUENCE [LARGE SCALE GENOMIC DNA]</scope>
    <source>
        <strain evidence="2 3">TK19101</strain>
    </source>
</reference>
<accession>A0ABU6HIM4</accession>